<evidence type="ECO:0000313" key="3">
    <source>
        <dbReference type="Proteomes" id="UP000829685"/>
    </source>
</evidence>
<reference evidence="2" key="1">
    <citation type="submission" date="2021-03" db="EMBL/GenBank/DDBJ databases">
        <title>Revisited historic fungal species revealed as producer of novel bioactive compounds through whole genome sequencing and comparative genomics.</title>
        <authorList>
            <person name="Vignolle G.A."/>
            <person name="Hochenegger N."/>
            <person name="Mach R.L."/>
            <person name="Mach-Aigner A.R."/>
            <person name="Javad Rahimi M."/>
            <person name="Salim K.A."/>
            <person name="Chan C.M."/>
            <person name="Lim L.B.L."/>
            <person name="Cai F."/>
            <person name="Druzhinina I.S."/>
            <person name="U'Ren J.M."/>
            <person name="Derntl C."/>
        </authorList>
    </citation>
    <scope>NUCLEOTIDE SEQUENCE</scope>
    <source>
        <strain evidence="2">TUCIM 5799</strain>
    </source>
</reference>
<dbReference type="AlphaFoldDB" id="A0A9P9WUQ5"/>
<feature type="compositionally biased region" description="Low complexity" evidence="1">
    <location>
        <begin position="1"/>
        <end position="17"/>
    </location>
</feature>
<dbReference type="EMBL" id="JAFIMR010000004">
    <property type="protein sequence ID" value="KAI1879306.1"/>
    <property type="molecule type" value="Genomic_DNA"/>
</dbReference>
<evidence type="ECO:0000256" key="1">
    <source>
        <dbReference type="SAM" id="MobiDB-lite"/>
    </source>
</evidence>
<keyword evidence="3" id="KW-1185">Reference proteome</keyword>
<organism evidence="2 3">
    <name type="scientific">Neoarthrinium moseri</name>
    <dbReference type="NCBI Taxonomy" id="1658444"/>
    <lineage>
        <taxon>Eukaryota</taxon>
        <taxon>Fungi</taxon>
        <taxon>Dikarya</taxon>
        <taxon>Ascomycota</taxon>
        <taxon>Pezizomycotina</taxon>
        <taxon>Sordariomycetes</taxon>
        <taxon>Xylariomycetidae</taxon>
        <taxon>Amphisphaeriales</taxon>
        <taxon>Apiosporaceae</taxon>
        <taxon>Neoarthrinium</taxon>
    </lineage>
</organism>
<accession>A0A9P9WUQ5</accession>
<dbReference type="Proteomes" id="UP000829685">
    <property type="component" value="Unassembled WGS sequence"/>
</dbReference>
<proteinExistence type="predicted"/>
<feature type="compositionally biased region" description="Polar residues" evidence="1">
    <location>
        <begin position="72"/>
        <end position="83"/>
    </location>
</feature>
<feature type="region of interest" description="Disordered" evidence="1">
    <location>
        <begin position="1"/>
        <end position="88"/>
    </location>
</feature>
<name>A0A9P9WUQ5_9PEZI</name>
<gene>
    <name evidence="2" type="ORF">JX265_002260</name>
</gene>
<feature type="region of interest" description="Disordered" evidence="1">
    <location>
        <begin position="125"/>
        <end position="213"/>
    </location>
</feature>
<protein>
    <submittedName>
        <fullName evidence="2">Uncharacterized protein</fullName>
    </submittedName>
</protein>
<sequence length="232" mass="24700">MASTATSRSSVPSSPVRFDSPTPAALRPQPLRIPQNGSTRRRVSVDGSGVAQSEPPAELGQHSFQDERHTGQAKSIATQSSVGLRNKTSKLGSLVSKFEILDAMNNAGLDSYGIPRLSKINLETGPRAVARAPTSPVSLPRETILQSTPSLEKSSASDESSNLSPRQVRLPKATSAPRSRLPIGTRLKTVTSDALETPETHHIKQDNAMQTEDARLPLFLRGAASSETKSSG</sequence>
<feature type="compositionally biased region" description="Low complexity" evidence="1">
    <location>
        <begin position="150"/>
        <end position="164"/>
    </location>
</feature>
<comment type="caution">
    <text evidence="2">The sequence shown here is derived from an EMBL/GenBank/DDBJ whole genome shotgun (WGS) entry which is preliminary data.</text>
</comment>
<evidence type="ECO:0000313" key="2">
    <source>
        <dbReference type="EMBL" id="KAI1879306.1"/>
    </source>
</evidence>